<dbReference type="AlphaFoldDB" id="A0A161WRS1"/>
<proteinExistence type="predicted"/>
<name>A0A161WRS1_DAUCS</name>
<organism evidence="2">
    <name type="scientific">Daucus carota subsp. sativus</name>
    <name type="common">Carrot</name>
    <dbReference type="NCBI Taxonomy" id="79200"/>
    <lineage>
        <taxon>Eukaryota</taxon>
        <taxon>Viridiplantae</taxon>
        <taxon>Streptophyta</taxon>
        <taxon>Embryophyta</taxon>
        <taxon>Tracheophyta</taxon>
        <taxon>Spermatophyta</taxon>
        <taxon>Magnoliopsida</taxon>
        <taxon>eudicotyledons</taxon>
        <taxon>Gunneridae</taxon>
        <taxon>Pentapetalae</taxon>
        <taxon>asterids</taxon>
        <taxon>campanulids</taxon>
        <taxon>Apiales</taxon>
        <taxon>Apiaceae</taxon>
        <taxon>Apioideae</taxon>
        <taxon>Scandiceae</taxon>
        <taxon>Daucinae</taxon>
        <taxon>Daucus</taxon>
        <taxon>Daucus sect. Daucus</taxon>
    </lineage>
</organism>
<accession>A0A161WRS1</accession>
<protein>
    <submittedName>
        <fullName evidence="2">Uncharacterized protein</fullName>
    </submittedName>
</protein>
<reference evidence="2" key="1">
    <citation type="journal article" date="2016" name="Nat. Genet.">
        <title>A high-quality carrot genome assembly provides new insights into carotenoid accumulation and asterid genome evolution.</title>
        <authorList>
            <person name="Iorizzo M."/>
            <person name="Ellison S."/>
            <person name="Senalik D."/>
            <person name="Zeng P."/>
            <person name="Satapoomin P."/>
            <person name="Huang J."/>
            <person name="Bowman M."/>
            <person name="Iovene M."/>
            <person name="Sanseverino W."/>
            <person name="Cavagnaro P."/>
            <person name="Yildiz M."/>
            <person name="Macko-Podgorni A."/>
            <person name="Moranska E."/>
            <person name="Grzebelus E."/>
            <person name="Grzebelus D."/>
            <person name="Ashrafi H."/>
            <person name="Zheng Z."/>
            <person name="Cheng S."/>
            <person name="Spooner D."/>
            <person name="Van Deynze A."/>
            <person name="Simon P."/>
        </authorList>
    </citation>
    <scope>NUCLEOTIDE SEQUENCE [LARGE SCALE GENOMIC DNA]</scope>
    <source>
        <tissue evidence="2">Leaf</tissue>
    </source>
</reference>
<dbReference type="Gramene" id="KZN01335">
    <property type="protein sequence ID" value="KZN01335"/>
    <property type="gene ID" value="DCAR_010089"/>
</dbReference>
<keyword evidence="1" id="KW-0472">Membrane</keyword>
<evidence type="ECO:0000313" key="2">
    <source>
        <dbReference type="EMBL" id="KZN01335.1"/>
    </source>
</evidence>
<keyword evidence="4" id="KW-1185">Reference proteome</keyword>
<evidence type="ECO:0000313" key="3">
    <source>
        <dbReference type="EMBL" id="WOG92127.1"/>
    </source>
</evidence>
<dbReference type="OMA" id="SENQMCL"/>
<feature type="transmembrane region" description="Helical" evidence="1">
    <location>
        <begin position="157"/>
        <end position="177"/>
    </location>
</feature>
<gene>
    <name evidence="2" type="ORF">DCAR_010089</name>
    <name evidence="3" type="ORF">DCAR_0311386</name>
</gene>
<sequence length="189" mass="21594">MAVYLSQEDQDQPASIPLYETKLSFLKVLEVQQPLKHSLSLDAVLISQKQVNRYMEDADVFYPLNADVDLEKGRSEKPKINVEPATFVKNENPVTKTMQRQLSLSTGEKVMQMLMDNNHLSPKFSFREKIVPESIADMASDRLRKYKRSASFNSRKVVLLFSVMSCLGTIILIMLTFRVRQMADGSYHG</sequence>
<keyword evidence="1" id="KW-0812">Transmembrane</keyword>
<dbReference type="OrthoDB" id="1911818at2759"/>
<dbReference type="KEGG" id="dcr:108213208"/>
<dbReference type="EMBL" id="LNRQ01000003">
    <property type="protein sequence ID" value="KZN01335.1"/>
    <property type="molecule type" value="Genomic_DNA"/>
</dbReference>
<dbReference type="PANTHER" id="PTHR34064">
    <property type="entry name" value="OS04G0672300 PROTEIN"/>
    <property type="match status" value="1"/>
</dbReference>
<keyword evidence="1" id="KW-1133">Transmembrane helix</keyword>
<dbReference type="PANTHER" id="PTHR34064:SF5">
    <property type="entry name" value="PROTEIN, PUTATIVE-RELATED"/>
    <property type="match status" value="1"/>
</dbReference>
<evidence type="ECO:0000313" key="4">
    <source>
        <dbReference type="Proteomes" id="UP000077755"/>
    </source>
</evidence>
<evidence type="ECO:0000256" key="1">
    <source>
        <dbReference type="SAM" id="Phobius"/>
    </source>
</evidence>
<dbReference type="Proteomes" id="UP000077755">
    <property type="component" value="Chromosome 3"/>
</dbReference>
<reference evidence="3" key="2">
    <citation type="submission" date="2022-03" db="EMBL/GenBank/DDBJ databases">
        <title>Draft title - Genomic analysis of global carrot germplasm unveils the trajectory of domestication and the origin of high carotenoid orange carrot.</title>
        <authorList>
            <person name="Iorizzo M."/>
            <person name="Ellison S."/>
            <person name="Senalik D."/>
            <person name="Macko-Podgorni A."/>
            <person name="Grzebelus D."/>
            <person name="Bostan H."/>
            <person name="Rolling W."/>
            <person name="Curaba J."/>
            <person name="Simon P."/>
        </authorList>
    </citation>
    <scope>NUCLEOTIDE SEQUENCE</scope>
    <source>
        <tissue evidence="3">Leaf</tissue>
    </source>
</reference>
<dbReference type="EMBL" id="CP093345">
    <property type="protein sequence ID" value="WOG92127.1"/>
    <property type="molecule type" value="Genomic_DNA"/>
</dbReference>